<proteinExistence type="predicted"/>
<accession>A7I8J8</accession>
<reference evidence="2" key="1">
    <citation type="journal article" date="2015" name="Microbiology">
        <title>Genome of Methanoregula boonei 6A8 reveals adaptations to oligotrophic peatland environments.</title>
        <authorList>
            <person name="Braeuer S."/>
            <person name="Cadillo-Quiroz H."/>
            <person name="Kyrpides N."/>
            <person name="Woyke T."/>
            <person name="Goodwin L."/>
            <person name="Detter C."/>
            <person name="Podell S."/>
            <person name="Yavitt J.B."/>
            <person name="Zinder S.H."/>
        </authorList>
    </citation>
    <scope>NUCLEOTIDE SEQUENCE [LARGE SCALE GENOMIC DNA]</scope>
    <source>
        <strain evidence="2">DSM 21154 / JCM 14090 / 6A8</strain>
    </source>
</reference>
<dbReference type="EMBL" id="CP000780">
    <property type="protein sequence ID" value="ABS56059.1"/>
    <property type="molecule type" value="Genomic_DNA"/>
</dbReference>
<name>A7I8J8_METB6</name>
<gene>
    <name evidence="1" type="ordered locus">Mboo_1542</name>
</gene>
<sequence>MLRPEDVETILTTHDLSVYLKKMVQTDDRKLKIDIDYESGELFINCPGFSGGLSVRADPFGVWVISEVISQNNDGIFTQTGKLHKTEKTITVLRAVASWIRDLEESTKNT</sequence>
<dbReference type="AlphaFoldDB" id="A7I8J8"/>
<dbReference type="HOGENOM" id="CLU_2165239_0_0_2"/>
<organism evidence="1 2">
    <name type="scientific">Methanoregula boonei (strain DSM 21154 / JCM 14090 / 6A8)</name>
    <dbReference type="NCBI Taxonomy" id="456442"/>
    <lineage>
        <taxon>Archaea</taxon>
        <taxon>Methanobacteriati</taxon>
        <taxon>Methanobacteriota</taxon>
        <taxon>Stenosarchaea group</taxon>
        <taxon>Methanomicrobia</taxon>
        <taxon>Methanomicrobiales</taxon>
        <taxon>Methanoregulaceae</taxon>
        <taxon>Methanoregula</taxon>
    </lineage>
</organism>
<dbReference type="Proteomes" id="UP000002408">
    <property type="component" value="Chromosome"/>
</dbReference>
<dbReference type="KEGG" id="mbn:Mboo_1542"/>
<protein>
    <submittedName>
        <fullName evidence="1">Uncharacterized protein</fullName>
    </submittedName>
</protein>
<dbReference type="STRING" id="456442.Mboo_1542"/>
<dbReference type="GeneID" id="5410658"/>
<dbReference type="RefSeq" id="WP_012107099.1">
    <property type="nucleotide sequence ID" value="NC_009712.1"/>
</dbReference>
<keyword evidence="2" id="KW-1185">Reference proteome</keyword>
<evidence type="ECO:0000313" key="1">
    <source>
        <dbReference type="EMBL" id="ABS56059.1"/>
    </source>
</evidence>
<evidence type="ECO:0000313" key="2">
    <source>
        <dbReference type="Proteomes" id="UP000002408"/>
    </source>
</evidence>